<accession>A0A5C6E1W5</accession>
<protein>
    <submittedName>
        <fullName evidence="1">Uncharacterized protein</fullName>
    </submittedName>
</protein>
<name>A0A5C6E1W5_9BACT</name>
<dbReference type="Proteomes" id="UP000315471">
    <property type="component" value="Unassembled WGS sequence"/>
</dbReference>
<evidence type="ECO:0000313" key="2">
    <source>
        <dbReference type="Proteomes" id="UP000315471"/>
    </source>
</evidence>
<proteinExistence type="predicted"/>
<gene>
    <name evidence="1" type="ORF">Q31b_31150</name>
</gene>
<dbReference type="AlphaFoldDB" id="A0A5C6E1W5"/>
<reference evidence="1 2" key="1">
    <citation type="submission" date="2019-02" db="EMBL/GenBank/DDBJ databases">
        <title>Deep-cultivation of Planctomycetes and their phenomic and genomic characterization uncovers novel biology.</title>
        <authorList>
            <person name="Wiegand S."/>
            <person name="Jogler M."/>
            <person name="Boedeker C."/>
            <person name="Pinto D."/>
            <person name="Vollmers J."/>
            <person name="Rivas-Marin E."/>
            <person name="Kohn T."/>
            <person name="Peeters S.H."/>
            <person name="Heuer A."/>
            <person name="Rast P."/>
            <person name="Oberbeckmann S."/>
            <person name="Bunk B."/>
            <person name="Jeske O."/>
            <person name="Meyerdierks A."/>
            <person name="Storesund J.E."/>
            <person name="Kallscheuer N."/>
            <person name="Luecker S."/>
            <person name="Lage O.M."/>
            <person name="Pohl T."/>
            <person name="Merkel B.J."/>
            <person name="Hornburger P."/>
            <person name="Mueller R.-W."/>
            <person name="Bruemmer F."/>
            <person name="Labrenz M."/>
            <person name="Spormann A.M."/>
            <person name="Op Den Camp H."/>
            <person name="Overmann J."/>
            <person name="Amann R."/>
            <person name="Jetten M.S.M."/>
            <person name="Mascher T."/>
            <person name="Medema M.H."/>
            <person name="Devos D.P."/>
            <person name="Kaster A.-K."/>
            <person name="Ovreas L."/>
            <person name="Rohde M."/>
            <person name="Galperin M.Y."/>
            <person name="Jogler C."/>
        </authorList>
    </citation>
    <scope>NUCLEOTIDE SEQUENCE [LARGE SCALE GENOMIC DNA]</scope>
    <source>
        <strain evidence="1 2">Q31b</strain>
    </source>
</reference>
<sequence>MIVAFRFHVAVSLRDRGISRLGETRWLWFASWRDAVAVFRVSARRGYYGLRLGETRLLWFASWRGAVAVVRVSARRGGCVSRLGETRLLWFASWRGAVAVVCVLARRGGCGLRLGETRWLWFASRRDAATGTIHGRSANDDKKKPHGSLWASVRFASVCRTFLA</sequence>
<organism evidence="1 2">
    <name type="scientific">Novipirellula aureliae</name>
    <dbReference type="NCBI Taxonomy" id="2527966"/>
    <lineage>
        <taxon>Bacteria</taxon>
        <taxon>Pseudomonadati</taxon>
        <taxon>Planctomycetota</taxon>
        <taxon>Planctomycetia</taxon>
        <taxon>Pirellulales</taxon>
        <taxon>Pirellulaceae</taxon>
        <taxon>Novipirellula</taxon>
    </lineage>
</organism>
<keyword evidence="2" id="KW-1185">Reference proteome</keyword>
<comment type="caution">
    <text evidence="1">The sequence shown here is derived from an EMBL/GenBank/DDBJ whole genome shotgun (WGS) entry which is preliminary data.</text>
</comment>
<dbReference type="EMBL" id="SJPY01000004">
    <property type="protein sequence ID" value="TWU41661.1"/>
    <property type="molecule type" value="Genomic_DNA"/>
</dbReference>
<evidence type="ECO:0000313" key="1">
    <source>
        <dbReference type="EMBL" id="TWU41661.1"/>
    </source>
</evidence>